<proteinExistence type="predicted"/>
<sequence length="211" mass="23645">MKKTIIIIAAAFICMSAAAQTPAALVAAVKNAQKNTRWAVYTIKRTDTLMTGDIRSMSGNVFMKPDANDSVLGFQFRAALDGDYHEKIYDGHLGYLIDHNHKTFTSVPDADRINYLIFGGGAGWLVMPDLIKVDTAKAIGFELTKDNNNYYLKIKYADFKPEDVTRRYKILTINRKSMLPAAMRSHQETLGKVQDLYYHIEDIRVNGSGDA</sequence>
<dbReference type="AlphaFoldDB" id="A0A1G7EK14"/>
<dbReference type="EMBL" id="FNAI01000008">
    <property type="protein sequence ID" value="SDE64039.1"/>
    <property type="molecule type" value="Genomic_DNA"/>
</dbReference>
<keyword evidence="1" id="KW-0732">Signal</keyword>
<gene>
    <name evidence="2" type="ORF">SAMN05216464_10864</name>
</gene>
<accession>A0A1G7EK14</accession>
<evidence type="ECO:0000256" key="1">
    <source>
        <dbReference type="SAM" id="SignalP"/>
    </source>
</evidence>
<dbReference type="OrthoDB" id="9815205at2"/>
<protein>
    <recommendedName>
        <fullName evidence="4">Outer membrane lipoprotein-sorting protein</fullName>
    </recommendedName>
</protein>
<evidence type="ECO:0000313" key="2">
    <source>
        <dbReference type="EMBL" id="SDE64039.1"/>
    </source>
</evidence>
<dbReference type="RefSeq" id="WP_091150879.1">
    <property type="nucleotide sequence ID" value="NZ_FNAI01000008.1"/>
</dbReference>
<dbReference type="STRING" id="1391627.SAMN05216464_10864"/>
<evidence type="ECO:0008006" key="4">
    <source>
        <dbReference type="Google" id="ProtNLM"/>
    </source>
</evidence>
<dbReference type="Proteomes" id="UP000199072">
    <property type="component" value="Unassembled WGS sequence"/>
</dbReference>
<keyword evidence="3" id="KW-1185">Reference proteome</keyword>
<name>A0A1G7EK14_9SPHI</name>
<reference evidence="2 3" key="1">
    <citation type="submission" date="2016-10" db="EMBL/GenBank/DDBJ databases">
        <authorList>
            <person name="de Groot N.N."/>
        </authorList>
    </citation>
    <scope>NUCLEOTIDE SEQUENCE [LARGE SCALE GENOMIC DNA]</scope>
    <source>
        <strain evidence="2 3">47C3B</strain>
    </source>
</reference>
<feature type="chain" id="PRO_5011585796" description="Outer membrane lipoprotein-sorting protein" evidence="1">
    <location>
        <begin position="20"/>
        <end position="211"/>
    </location>
</feature>
<feature type="signal peptide" evidence="1">
    <location>
        <begin position="1"/>
        <end position="19"/>
    </location>
</feature>
<evidence type="ECO:0000313" key="3">
    <source>
        <dbReference type="Proteomes" id="UP000199072"/>
    </source>
</evidence>
<organism evidence="2 3">
    <name type="scientific">Mucilaginibacter pineti</name>
    <dbReference type="NCBI Taxonomy" id="1391627"/>
    <lineage>
        <taxon>Bacteria</taxon>
        <taxon>Pseudomonadati</taxon>
        <taxon>Bacteroidota</taxon>
        <taxon>Sphingobacteriia</taxon>
        <taxon>Sphingobacteriales</taxon>
        <taxon>Sphingobacteriaceae</taxon>
        <taxon>Mucilaginibacter</taxon>
    </lineage>
</organism>